<feature type="signal peptide" evidence="2">
    <location>
        <begin position="1"/>
        <end position="21"/>
    </location>
</feature>
<proteinExistence type="predicted"/>
<dbReference type="RefSeq" id="WP_267534358.1">
    <property type="nucleotide sequence ID" value="NZ_JAPNKA010000001.1"/>
</dbReference>
<accession>A0ABT4A254</accession>
<dbReference type="Proteomes" id="UP001207654">
    <property type="component" value="Unassembled WGS sequence"/>
</dbReference>
<reference evidence="3 4" key="1">
    <citation type="submission" date="2022-11" db="EMBL/GenBank/DDBJ databases">
        <title>Minimal conservation of predation-associated metabolite biosynthetic gene clusters underscores biosynthetic potential of Myxococcota including descriptions for ten novel species: Archangium lansinium sp. nov., Myxococcus landrumus sp. nov., Nannocystis bai.</title>
        <authorList>
            <person name="Ahearne A."/>
            <person name="Stevens C."/>
            <person name="Phillips K."/>
        </authorList>
    </citation>
    <scope>NUCLEOTIDE SEQUENCE [LARGE SCALE GENOMIC DNA]</scope>
    <source>
        <strain evidence="3 4">MIWBW</strain>
    </source>
</reference>
<evidence type="ECO:0000313" key="3">
    <source>
        <dbReference type="EMBL" id="MCY1075426.1"/>
    </source>
</evidence>
<protein>
    <submittedName>
        <fullName evidence="3">DUF2381 family protein</fullName>
    </submittedName>
</protein>
<gene>
    <name evidence="3" type="ORF">OV287_13125</name>
</gene>
<dbReference type="EMBL" id="JAPNKA010000001">
    <property type="protein sequence ID" value="MCY1075426.1"/>
    <property type="molecule type" value="Genomic_DNA"/>
</dbReference>
<keyword evidence="4" id="KW-1185">Reference proteome</keyword>
<organism evidence="3 4">
    <name type="scientific">Archangium lansingense</name>
    <dbReference type="NCBI Taxonomy" id="2995310"/>
    <lineage>
        <taxon>Bacteria</taxon>
        <taxon>Pseudomonadati</taxon>
        <taxon>Myxococcota</taxon>
        <taxon>Myxococcia</taxon>
        <taxon>Myxococcales</taxon>
        <taxon>Cystobacterineae</taxon>
        <taxon>Archangiaceae</taxon>
        <taxon>Archangium</taxon>
    </lineage>
</organism>
<feature type="chain" id="PRO_5046587460" evidence="2">
    <location>
        <begin position="22"/>
        <end position="309"/>
    </location>
</feature>
<comment type="caution">
    <text evidence="3">The sequence shown here is derived from an EMBL/GenBank/DDBJ whole genome shotgun (WGS) entry which is preliminary data.</text>
</comment>
<feature type="region of interest" description="Disordered" evidence="1">
    <location>
        <begin position="145"/>
        <end position="173"/>
    </location>
</feature>
<evidence type="ECO:0000313" key="4">
    <source>
        <dbReference type="Proteomes" id="UP001207654"/>
    </source>
</evidence>
<dbReference type="Pfam" id="PF09544">
    <property type="entry name" value="DUF2381"/>
    <property type="match status" value="1"/>
</dbReference>
<dbReference type="NCBIfam" id="TIGR02268">
    <property type="entry name" value="Myxococcus xanthus paralogous family TIGR02268"/>
    <property type="match status" value="1"/>
</dbReference>
<dbReference type="InterPro" id="IPR011754">
    <property type="entry name" value="Mxa_paralog_2268"/>
</dbReference>
<sequence>MSPLARRPLLLALLTATSAPALPLSKEWDTPGVRHLELTAENAREQHPVRISPGQPTNLLFNAPLQPGGVTVEGEQWVDVAVNGKLGMVMLLPSGTLPGDKPLTVTVRFADGQVPASVTFLLVEHSTRAEHLVRVYRETRSCESHCQESRQQRERAERCEAELEQERSRPEEARPAGLTDLFDAGLVGEGDGIAVLRLTTITQRPGETLKVLKAWSYRAVRQGHVAVELLVENTGPLPWTAEGAELVSKEGVRLRVGRVWQPETIAPGAQRRLAVEAEATVEQTQGTFILELSGPGGAHSLTVSEVTFP</sequence>
<evidence type="ECO:0000256" key="2">
    <source>
        <dbReference type="SAM" id="SignalP"/>
    </source>
</evidence>
<evidence type="ECO:0000256" key="1">
    <source>
        <dbReference type="SAM" id="MobiDB-lite"/>
    </source>
</evidence>
<name>A0ABT4A254_9BACT</name>
<keyword evidence="2" id="KW-0732">Signal</keyword>